<dbReference type="OrthoDB" id="6614653at2759"/>
<gene>
    <name evidence="3" type="ORF">VHEMI07798</name>
</gene>
<dbReference type="Proteomes" id="UP000039046">
    <property type="component" value="Unassembled WGS sequence"/>
</dbReference>
<dbReference type="PANTHER" id="PTHR43201:SF8">
    <property type="entry name" value="ACYL-COA SYNTHETASE FAMILY MEMBER 3"/>
    <property type="match status" value="1"/>
</dbReference>
<evidence type="ECO:0000259" key="2">
    <source>
        <dbReference type="Pfam" id="PF00501"/>
    </source>
</evidence>
<evidence type="ECO:0000256" key="1">
    <source>
        <dbReference type="ARBA" id="ARBA00006432"/>
    </source>
</evidence>
<accession>A0A0A1TMC8</accession>
<protein>
    <recommendedName>
        <fullName evidence="2">AMP-dependent synthetase/ligase domain-containing protein</fullName>
    </recommendedName>
</protein>
<dbReference type="GO" id="GO:0006631">
    <property type="term" value="P:fatty acid metabolic process"/>
    <property type="evidence" value="ECO:0007669"/>
    <property type="project" value="TreeGrafter"/>
</dbReference>
<dbReference type="HOGENOM" id="CLU_000022_59_11_1"/>
<sequence length="564" mass="62311">MTPSNFPNDGIFHQMAQLSAHIQHPIIIDPSAHVEATYNQLFHDVALLREDIVQSLPADTIDENGSIRSDCDNFICVLCPGDYEFIVAFVAILSVGGAVTPLGDTLEPDNAAAFFDEVNSSLLIVSSYYATRAIAIQAKMQATGRNLSVVSLNQGKENHPACAKPGEPAFRINEAIQISPERPAAAIFTSGTTGRPKAALIPRRRIFPLWPVETVIKMAQDSVAVSYRPPQWIGGVRGLTRCVLEGVATLLTPPRADAAVLWSYIRDYAPTDMDFVPFTLKKMQAYYEAHISTLPPEEVAKYAANVSKMSFICYGAMIEQRTRDFWTGLAGRNILRNMYAATESSIMSISSVDADVKSIGSLFPGVTMELSEGDYGEARVKSPHMFLGYLNSPEANKETFDDEGWFKTGDVLLIGYHAYKVSILEVENSLADLPYIAEAHIVSIPDYDAKELVGAIVRIRDPAINHNDAASYRYLDRIRTDLSHKLAPYKLPVLVRYLAEDEQVPRTHSDKVIKRGLAATFFGIQELITPDYVWPQTEYLPSKGVDAAGELQPWDWSGKVRGSE</sequence>
<organism evidence="3 4">
    <name type="scientific">[Torrubiella] hemipterigena</name>
    <dbReference type="NCBI Taxonomy" id="1531966"/>
    <lineage>
        <taxon>Eukaryota</taxon>
        <taxon>Fungi</taxon>
        <taxon>Dikarya</taxon>
        <taxon>Ascomycota</taxon>
        <taxon>Pezizomycotina</taxon>
        <taxon>Sordariomycetes</taxon>
        <taxon>Hypocreomycetidae</taxon>
        <taxon>Hypocreales</taxon>
        <taxon>Clavicipitaceae</taxon>
        <taxon>Clavicipitaceae incertae sedis</taxon>
        <taxon>'Torrubiella' clade</taxon>
    </lineage>
</organism>
<dbReference type="GO" id="GO:0031956">
    <property type="term" value="F:medium-chain fatty acid-CoA ligase activity"/>
    <property type="evidence" value="ECO:0007669"/>
    <property type="project" value="TreeGrafter"/>
</dbReference>
<dbReference type="InterPro" id="IPR045851">
    <property type="entry name" value="AMP-bd_C_sf"/>
</dbReference>
<keyword evidence="4" id="KW-1185">Reference proteome</keyword>
<proteinExistence type="inferred from homology"/>
<dbReference type="Gene3D" id="3.40.50.12780">
    <property type="entry name" value="N-terminal domain of ligase-like"/>
    <property type="match status" value="1"/>
</dbReference>
<comment type="similarity">
    <text evidence="1">Belongs to the ATP-dependent AMP-binding enzyme family.</text>
</comment>
<dbReference type="InterPro" id="IPR000873">
    <property type="entry name" value="AMP-dep_synth/lig_dom"/>
</dbReference>
<evidence type="ECO:0000313" key="4">
    <source>
        <dbReference type="Proteomes" id="UP000039046"/>
    </source>
</evidence>
<dbReference type="AlphaFoldDB" id="A0A0A1TMC8"/>
<dbReference type="InterPro" id="IPR042099">
    <property type="entry name" value="ANL_N_sf"/>
</dbReference>
<dbReference type="Pfam" id="PF00501">
    <property type="entry name" value="AMP-binding"/>
    <property type="match status" value="1"/>
</dbReference>
<evidence type="ECO:0000313" key="3">
    <source>
        <dbReference type="EMBL" id="CEJ92128.1"/>
    </source>
</evidence>
<name>A0A0A1TMC8_9HYPO</name>
<feature type="domain" description="AMP-dependent synthetase/ligase" evidence="2">
    <location>
        <begin position="75"/>
        <end position="390"/>
    </location>
</feature>
<dbReference type="SUPFAM" id="SSF56801">
    <property type="entry name" value="Acetyl-CoA synthetase-like"/>
    <property type="match status" value="1"/>
</dbReference>
<dbReference type="Gene3D" id="3.30.300.30">
    <property type="match status" value="1"/>
</dbReference>
<dbReference type="PANTHER" id="PTHR43201">
    <property type="entry name" value="ACYL-COA SYNTHETASE"/>
    <property type="match status" value="1"/>
</dbReference>
<dbReference type="EMBL" id="CDHN01000004">
    <property type="protein sequence ID" value="CEJ92128.1"/>
    <property type="molecule type" value="Genomic_DNA"/>
</dbReference>
<reference evidence="3 4" key="1">
    <citation type="journal article" date="2015" name="Genome Announc.">
        <title>Draft Genome Sequence and Gene Annotation of the Entomopathogenic Fungus Verticillium hemipterigenum.</title>
        <authorList>
            <person name="Horn F."/>
            <person name="Habel A."/>
            <person name="Scharf D.H."/>
            <person name="Dworschak J."/>
            <person name="Brakhage A.A."/>
            <person name="Guthke R."/>
            <person name="Hertweck C."/>
            <person name="Linde J."/>
        </authorList>
    </citation>
    <scope>NUCLEOTIDE SEQUENCE [LARGE SCALE GENOMIC DNA]</scope>
</reference>
<dbReference type="STRING" id="1531966.A0A0A1TMC8"/>